<name>A0ABS0KYY2_9BACT</name>
<reference evidence="2 3" key="1">
    <citation type="submission" date="2020-11" db="EMBL/GenBank/DDBJ databases">
        <title>Hymenobacter sp.</title>
        <authorList>
            <person name="Kim M.K."/>
        </authorList>
    </citation>
    <scope>NUCLEOTIDE SEQUENCE [LARGE SCALE GENOMIC DNA]</scope>
    <source>
        <strain evidence="2 3">BT594</strain>
    </source>
</reference>
<evidence type="ECO:0000256" key="1">
    <source>
        <dbReference type="SAM" id="MobiDB-lite"/>
    </source>
</evidence>
<feature type="region of interest" description="Disordered" evidence="1">
    <location>
        <begin position="182"/>
        <end position="203"/>
    </location>
</feature>
<dbReference type="EMBL" id="JADWYK010000002">
    <property type="protein sequence ID" value="MBG8553077.1"/>
    <property type="molecule type" value="Genomic_DNA"/>
</dbReference>
<dbReference type="Proteomes" id="UP000601099">
    <property type="component" value="Unassembled WGS sequence"/>
</dbReference>
<evidence type="ECO:0008006" key="4">
    <source>
        <dbReference type="Google" id="ProtNLM"/>
    </source>
</evidence>
<protein>
    <recommendedName>
        <fullName evidence="4">Holin</fullName>
    </recommendedName>
</protein>
<dbReference type="RefSeq" id="WP_196954081.1">
    <property type="nucleotide sequence ID" value="NZ_JADWYK010000002.1"/>
</dbReference>
<proteinExistence type="predicted"/>
<comment type="caution">
    <text evidence="2">The sequence shown here is derived from an EMBL/GenBank/DDBJ whole genome shotgun (WGS) entry which is preliminary data.</text>
</comment>
<evidence type="ECO:0000313" key="2">
    <source>
        <dbReference type="EMBL" id="MBG8553077.1"/>
    </source>
</evidence>
<keyword evidence="3" id="KW-1185">Reference proteome</keyword>
<organism evidence="2 3">
    <name type="scientific">Hymenobacter guriensis</name>
    <dbReference type="NCBI Taxonomy" id="2793065"/>
    <lineage>
        <taxon>Bacteria</taxon>
        <taxon>Pseudomonadati</taxon>
        <taxon>Bacteroidota</taxon>
        <taxon>Cytophagia</taxon>
        <taxon>Cytophagales</taxon>
        <taxon>Hymenobacteraceae</taxon>
        <taxon>Hymenobacter</taxon>
    </lineage>
</organism>
<gene>
    <name evidence="2" type="ORF">I5L79_05945</name>
</gene>
<feature type="compositionally biased region" description="Pro residues" evidence="1">
    <location>
        <begin position="185"/>
        <end position="203"/>
    </location>
</feature>
<evidence type="ECO:0000313" key="3">
    <source>
        <dbReference type="Proteomes" id="UP000601099"/>
    </source>
</evidence>
<accession>A0ABS0KYY2</accession>
<sequence length="203" mass="22727">MSHFFLEIYKLLGFRSGRDMLESAFGLKFYSVQLLKIQISTTMLASVVGFCAQWIWDPPSALFLLLAMEVLNTFYGIRVAKKIKKEPFSFEKFCRFFGKLFAVLAVLSMVKNMINSYEAVKVVDFTVFIWLAGTKLRKIISKQVALRVMEDGLPGVIQQFIQQFLSTKVAALLVDAAQGVKPAPADLPSPNPEPAPPTEPQTP</sequence>